<dbReference type="PROSITE" id="PS51462">
    <property type="entry name" value="NUDIX"/>
    <property type="match status" value="1"/>
</dbReference>
<dbReference type="Proteomes" id="UP000245699">
    <property type="component" value="Unassembled WGS sequence"/>
</dbReference>
<dbReference type="GO" id="GO:0140933">
    <property type="term" value="F:5'-(N(7)-methylguanosine 5'-triphospho)-[mRNA] hydrolase activity"/>
    <property type="evidence" value="ECO:0007669"/>
    <property type="project" value="InterPro"/>
</dbReference>
<name>A0A2T9YGJ8_9FUNG</name>
<dbReference type="OrthoDB" id="18996at2759"/>
<keyword evidence="4" id="KW-0963">Cytoplasm</keyword>
<comment type="cofactor">
    <cofactor evidence="1">
        <name>Mn(2+)</name>
        <dbReference type="ChEBI" id="CHEBI:29035"/>
    </cofactor>
</comment>
<dbReference type="GO" id="GO:0003723">
    <property type="term" value="F:RNA binding"/>
    <property type="evidence" value="ECO:0007669"/>
    <property type="project" value="UniProtKB-KW"/>
</dbReference>
<dbReference type="Pfam" id="PF00293">
    <property type="entry name" value="NUDIX"/>
    <property type="match status" value="1"/>
</dbReference>
<proteinExistence type="inferred from homology"/>
<dbReference type="CDD" id="cd03672">
    <property type="entry name" value="NUDIX_Dcp2p_Nudt20"/>
    <property type="match status" value="1"/>
</dbReference>
<comment type="caution">
    <text evidence="10">The sequence shown here is derived from an EMBL/GenBank/DDBJ whole genome shotgun (WGS) entry which is preliminary data.</text>
</comment>
<comment type="similarity">
    <text evidence="3">Belongs to the Nudix hydrolase family. DCP2 subfamily.</text>
</comment>
<evidence type="ECO:0000313" key="10">
    <source>
        <dbReference type="EMBL" id="PVU91445.1"/>
    </source>
</evidence>
<evidence type="ECO:0000259" key="9">
    <source>
        <dbReference type="PROSITE" id="PS51462"/>
    </source>
</evidence>
<dbReference type="GO" id="GO:0000184">
    <property type="term" value="P:nuclear-transcribed mRNA catabolic process, nonsense-mediated decay"/>
    <property type="evidence" value="ECO:0007669"/>
    <property type="project" value="InterPro"/>
</dbReference>
<dbReference type="STRING" id="61424.A0A2T9YGJ8"/>
<dbReference type="Gene3D" id="3.90.79.10">
    <property type="entry name" value="Nucleoside Triphosphate Pyrophosphohydrolase"/>
    <property type="match status" value="1"/>
</dbReference>
<dbReference type="GO" id="GO:0000290">
    <property type="term" value="P:deadenylation-dependent decapping of nuclear-transcribed mRNA"/>
    <property type="evidence" value="ECO:0007669"/>
    <property type="project" value="InterPro"/>
</dbReference>
<dbReference type="InterPro" id="IPR020084">
    <property type="entry name" value="NUDIX_hydrolase_CS"/>
</dbReference>
<gene>
    <name evidence="10" type="ORF">BB559_004135</name>
</gene>
<dbReference type="GO" id="GO:0046872">
    <property type="term" value="F:metal ion binding"/>
    <property type="evidence" value="ECO:0007669"/>
    <property type="project" value="UniProtKB-KW"/>
</dbReference>
<dbReference type="InterPro" id="IPR044099">
    <property type="entry name" value="Dcp2_NUDIX"/>
</dbReference>
<sequence length="316" mass="37161">MLKHCPLLSQWSMNPDQVYQSFLKYKFKVPVCGAIILNEHLNKVLLVKGWSSKSSWGFPQGKINKKESEMTCAKREVLEEIGFDISPYISENEWIERVVSEHRVRLYYIPGVKESTVFETKTRKEISEIKWHSILDLLKSKINSSILPEGYKQHTGHKDIKMYLIKPFLLPLYHWINKSISRKNIYNTINLKDSEQTSQNAKRKNTLESKKNYSLFETNSLDNNYSQQQNIVSNNNLFTPVRNIDMPIQPTNLYFQPVISETMNNMMNPELYQPVYPNEELTDPIYNITVDPSFFFGFQEFKLDIPKVMRAYNNYS</sequence>
<keyword evidence="7" id="KW-0694">RNA-binding</keyword>
<evidence type="ECO:0000256" key="3">
    <source>
        <dbReference type="ARBA" id="ARBA00005279"/>
    </source>
</evidence>
<keyword evidence="6" id="KW-0378">Hydrolase</keyword>
<feature type="domain" description="Nudix hydrolase" evidence="9">
    <location>
        <begin position="27"/>
        <end position="155"/>
    </location>
</feature>
<protein>
    <recommendedName>
        <fullName evidence="9">Nudix hydrolase domain-containing protein</fullName>
    </recommendedName>
</protein>
<keyword evidence="8" id="KW-0464">Manganese</keyword>
<dbReference type="EMBL" id="MBFT01000415">
    <property type="protein sequence ID" value="PVU91445.1"/>
    <property type="molecule type" value="Genomic_DNA"/>
</dbReference>
<dbReference type="InterPro" id="IPR015797">
    <property type="entry name" value="NUDIX_hydrolase-like_dom_sf"/>
</dbReference>
<dbReference type="GO" id="GO:0000932">
    <property type="term" value="C:P-body"/>
    <property type="evidence" value="ECO:0007669"/>
    <property type="project" value="TreeGrafter"/>
</dbReference>
<evidence type="ECO:0000313" key="11">
    <source>
        <dbReference type="Proteomes" id="UP000245699"/>
    </source>
</evidence>
<evidence type="ECO:0000256" key="4">
    <source>
        <dbReference type="ARBA" id="ARBA00022490"/>
    </source>
</evidence>
<dbReference type="SUPFAM" id="SSF55811">
    <property type="entry name" value="Nudix"/>
    <property type="match status" value="1"/>
</dbReference>
<dbReference type="FunFam" id="3.90.79.10:FF:000003">
    <property type="entry name" value="M7GpppN-mRNA hydrolase isoform 2"/>
    <property type="match status" value="1"/>
</dbReference>
<evidence type="ECO:0000256" key="5">
    <source>
        <dbReference type="ARBA" id="ARBA00022723"/>
    </source>
</evidence>
<organism evidence="10 11">
    <name type="scientific">Furculomyces boomerangus</name>
    <dbReference type="NCBI Taxonomy" id="61424"/>
    <lineage>
        <taxon>Eukaryota</taxon>
        <taxon>Fungi</taxon>
        <taxon>Fungi incertae sedis</taxon>
        <taxon>Zoopagomycota</taxon>
        <taxon>Kickxellomycotina</taxon>
        <taxon>Harpellomycetes</taxon>
        <taxon>Harpellales</taxon>
        <taxon>Harpellaceae</taxon>
        <taxon>Furculomyces</taxon>
    </lineage>
</organism>
<keyword evidence="11" id="KW-1185">Reference proteome</keyword>
<evidence type="ECO:0000256" key="1">
    <source>
        <dbReference type="ARBA" id="ARBA00001936"/>
    </source>
</evidence>
<evidence type="ECO:0000256" key="2">
    <source>
        <dbReference type="ARBA" id="ARBA00004496"/>
    </source>
</evidence>
<evidence type="ECO:0000256" key="6">
    <source>
        <dbReference type="ARBA" id="ARBA00022801"/>
    </source>
</evidence>
<evidence type="ECO:0000256" key="7">
    <source>
        <dbReference type="ARBA" id="ARBA00022884"/>
    </source>
</evidence>
<reference evidence="10 11" key="1">
    <citation type="journal article" date="2018" name="MBio">
        <title>Comparative Genomics Reveals the Core Gene Toolbox for the Fungus-Insect Symbiosis.</title>
        <authorList>
            <person name="Wang Y."/>
            <person name="Stata M."/>
            <person name="Wang W."/>
            <person name="Stajich J.E."/>
            <person name="White M.M."/>
            <person name="Moncalvo J.M."/>
        </authorList>
    </citation>
    <scope>NUCLEOTIDE SEQUENCE [LARGE SCALE GENOMIC DNA]</scope>
    <source>
        <strain evidence="10 11">AUS-77-4</strain>
    </source>
</reference>
<dbReference type="PROSITE" id="PS00893">
    <property type="entry name" value="NUDIX_BOX"/>
    <property type="match status" value="1"/>
</dbReference>
<dbReference type="InterPro" id="IPR000086">
    <property type="entry name" value="NUDIX_hydrolase_dom"/>
</dbReference>
<dbReference type="AlphaFoldDB" id="A0A2T9YGJ8"/>
<dbReference type="PANTHER" id="PTHR23114:SF17">
    <property type="entry name" value="M7GPPPN-MRNA HYDROLASE"/>
    <property type="match status" value="1"/>
</dbReference>
<evidence type="ECO:0000256" key="8">
    <source>
        <dbReference type="ARBA" id="ARBA00023211"/>
    </source>
</evidence>
<keyword evidence="5" id="KW-0479">Metal-binding</keyword>
<comment type="subcellular location">
    <subcellularLocation>
        <location evidence="2">Cytoplasm</location>
    </subcellularLocation>
</comment>
<dbReference type="PANTHER" id="PTHR23114">
    <property type="entry name" value="M7GPPPN-MRNA HYDROLASE"/>
    <property type="match status" value="1"/>
</dbReference>
<accession>A0A2T9YGJ8</accession>